<reference evidence="1 2" key="1">
    <citation type="journal article" date="2015" name="PLoS Negl. Trop. Dis.">
        <title>Distribution of Plasmids in Distinct Leptospira Pathogenic Species.</title>
        <authorList>
            <person name="Wang Y."/>
            <person name="Zhuang X."/>
            <person name="Zhong Y."/>
            <person name="Zhang C."/>
            <person name="Zhang Y."/>
            <person name="Zeng L."/>
            <person name="Zhu Y."/>
            <person name="He P."/>
            <person name="Dong K."/>
            <person name="Pal U."/>
            <person name="Guo X."/>
            <person name="Qin J."/>
        </authorList>
    </citation>
    <scope>NUCLEOTIDE SEQUENCE [LARGE SCALE GENOMIC DNA]</scope>
    <source>
        <strain evidence="1 2">56604</strain>
    </source>
</reference>
<proteinExistence type="predicted"/>
<name>A0A0E3BRX5_LEPBO</name>
<organism evidence="1">
    <name type="scientific">Leptospira borgpetersenii serovar Ballum</name>
    <dbReference type="NCBI Taxonomy" id="280505"/>
    <lineage>
        <taxon>Bacteria</taxon>
        <taxon>Pseudomonadati</taxon>
        <taxon>Spirochaetota</taxon>
        <taxon>Spirochaetia</taxon>
        <taxon>Leptospirales</taxon>
        <taxon>Leptospiraceae</taxon>
        <taxon>Leptospira</taxon>
    </lineage>
</organism>
<dbReference type="PATRIC" id="fig|280505.15.peg.3358"/>
<evidence type="ECO:0000313" key="1">
    <source>
        <dbReference type="EMBL" id="ALO27636.1"/>
    </source>
</evidence>
<dbReference type="EMBL" id="CP012029">
    <property type="protein sequence ID" value="ALO27636.1"/>
    <property type="molecule type" value="Genomic_DNA"/>
</dbReference>
<dbReference type="AlphaFoldDB" id="A0A0E3BRX5"/>
<protein>
    <submittedName>
        <fullName evidence="1">Uncharacterized protein</fullName>
    </submittedName>
</protein>
<sequence>MILRFLTEKDLHQVQVTKPNVHLLIFLINKKSLLNKLDKDSNFMGCFVKGFDNLDIYSTSQNP</sequence>
<gene>
    <name evidence="1" type="ORF">LBBP_03444</name>
</gene>
<dbReference type="Proteomes" id="UP000058857">
    <property type="component" value="Chromosome 1"/>
</dbReference>
<accession>A0A0E3BRX5</accession>
<evidence type="ECO:0000313" key="2">
    <source>
        <dbReference type="Proteomes" id="UP000058857"/>
    </source>
</evidence>